<accession>A0A644ZVC3</accession>
<sequence>MTPLPEWVLKYKTKGIYAKKTKTGYALYRGHSERVPGKSYPVFRCDEYLGIVTEREGLVPSRPPVKPAISVLRYGFCHIVETSCSLLRKNPERLGLDADVLFVKAALGLEGKESRHGYEGSWFSILFPETDLGRVLTEEEGRYLPIMRRQVESKLRDRLGPEHDEMLALCSNLYAVHVNGGWHLSDISGRLEYLCAKRSISLWLGGNHHGV</sequence>
<proteinExistence type="predicted"/>
<gene>
    <name evidence="1" type="ORF">SDC9_91621</name>
</gene>
<organism evidence="1">
    <name type="scientific">bioreactor metagenome</name>
    <dbReference type="NCBI Taxonomy" id="1076179"/>
    <lineage>
        <taxon>unclassified sequences</taxon>
        <taxon>metagenomes</taxon>
        <taxon>ecological metagenomes</taxon>
    </lineage>
</organism>
<dbReference type="AlphaFoldDB" id="A0A644ZVC3"/>
<comment type="caution">
    <text evidence="1">The sequence shown here is derived from an EMBL/GenBank/DDBJ whole genome shotgun (WGS) entry which is preliminary data.</text>
</comment>
<evidence type="ECO:0000313" key="1">
    <source>
        <dbReference type="EMBL" id="MPM44939.1"/>
    </source>
</evidence>
<name>A0A644ZVC3_9ZZZZ</name>
<reference evidence="1" key="1">
    <citation type="submission" date="2019-08" db="EMBL/GenBank/DDBJ databases">
        <authorList>
            <person name="Kucharzyk K."/>
            <person name="Murdoch R.W."/>
            <person name="Higgins S."/>
            <person name="Loffler F."/>
        </authorList>
    </citation>
    <scope>NUCLEOTIDE SEQUENCE</scope>
</reference>
<protein>
    <submittedName>
        <fullName evidence="1">Uncharacterized protein</fullName>
    </submittedName>
</protein>
<dbReference type="EMBL" id="VSSQ01010676">
    <property type="protein sequence ID" value="MPM44939.1"/>
    <property type="molecule type" value="Genomic_DNA"/>
</dbReference>